<evidence type="ECO:0000256" key="9">
    <source>
        <dbReference type="ARBA" id="ARBA00023237"/>
    </source>
</evidence>
<name>A0ABS9W0Z6_9PROT</name>
<feature type="domain" description="Cellulose synthase operon C C-terminal" evidence="13">
    <location>
        <begin position="924"/>
        <end position="1273"/>
    </location>
</feature>
<comment type="caution">
    <text evidence="14">The sequence shown here is derived from an EMBL/GenBank/DDBJ whole genome shotgun (WGS) entry which is preliminary data.</text>
</comment>
<evidence type="ECO:0000259" key="13">
    <source>
        <dbReference type="Pfam" id="PF05420"/>
    </source>
</evidence>
<dbReference type="InterPro" id="IPR011990">
    <property type="entry name" value="TPR-like_helical_dom_sf"/>
</dbReference>
<dbReference type="SUPFAM" id="SSF48452">
    <property type="entry name" value="TPR-like"/>
    <property type="match status" value="2"/>
</dbReference>
<evidence type="ECO:0000256" key="4">
    <source>
        <dbReference type="ARBA" id="ARBA00022729"/>
    </source>
</evidence>
<dbReference type="Pfam" id="PF05420">
    <property type="entry name" value="BCSC_C"/>
    <property type="match status" value="1"/>
</dbReference>
<evidence type="ECO:0000313" key="14">
    <source>
        <dbReference type="EMBL" id="MCI0752575.1"/>
    </source>
</evidence>
<dbReference type="Proteomes" id="UP001201985">
    <property type="component" value="Unassembled WGS sequence"/>
</dbReference>
<dbReference type="EMBL" id="JALBUU010000004">
    <property type="protein sequence ID" value="MCI0752575.1"/>
    <property type="molecule type" value="Genomic_DNA"/>
</dbReference>
<evidence type="ECO:0000256" key="2">
    <source>
        <dbReference type="ARBA" id="ARBA00005186"/>
    </source>
</evidence>
<evidence type="ECO:0000256" key="5">
    <source>
        <dbReference type="ARBA" id="ARBA00022737"/>
    </source>
</evidence>
<keyword evidence="6 10" id="KW-0802">TPR repeat</keyword>
<evidence type="ECO:0000256" key="11">
    <source>
        <dbReference type="SAM" id="MobiDB-lite"/>
    </source>
</evidence>
<keyword evidence="4 12" id="KW-0732">Signal</keyword>
<feature type="signal peptide" evidence="12">
    <location>
        <begin position="1"/>
        <end position="28"/>
    </location>
</feature>
<evidence type="ECO:0000256" key="3">
    <source>
        <dbReference type="ARBA" id="ARBA00005886"/>
    </source>
</evidence>
<evidence type="ECO:0000256" key="12">
    <source>
        <dbReference type="SAM" id="SignalP"/>
    </source>
</evidence>
<accession>A0ABS9W0Z6</accession>
<dbReference type="InterPro" id="IPR003921">
    <property type="entry name" value="Cell_synth_C"/>
</dbReference>
<evidence type="ECO:0000256" key="7">
    <source>
        <dbReference type="ARBA" id="ARBA00022916"/>
    </source>
</evidence>
<evidence type="ECO:0000256" key="10">
    <source>
        <dbReference type="PROSITE-ProRule" id="PRU00339"/>
    </source>
</evidence>
<comment type="pathway">
    <text evidence="2">Glycan metabolism; bacterial cellulose biosynthesis.</text>
</comment>
<dbReference type="PROSITE" id="PS50005">
    <property type="entry name" value="TPR"/>
    <property type="match status" value="1"/>
</dbReference>
<comment type="subcellular location">
    <subcellularLocation>
        <location evidence="1">Cell outer membrane</location>
        <topology evidence="1">Peripheral membrane protein</topology>
    </subcellularLocation>
</comment>
<dbReference type="PANTHER" id="PTHR12558:SF13">
    <property type="entry name" value="CELL DIVISION CYCLE PROTEIN 27 HOMOLOG"/>
    <property type="match status" value="1"/>
</dbReference>
<keyword evidence="15" id="KW-1185">Reference proteome</keyword>
<organism evidence="14 15">
    <name type="scientific">Teichococcus vastitatis</name>
    <dbReference type="NCBI Taxonomy" id="2307076"/>
    <lineage>
        <taxon>Bacteria</taxon>
        <taxon>Pseudomonadati</taxon>
        <taxon>Pseudomonadota</taxon>
        <taxon>Alphaproteobacteria</taxon>
        <taxon>Acetobacterales</taxon>
        <taxon>Roseomonadaceae</taxon>
        <taxon>Roseomonas</taxon>
    </lineage>
</organism>
<dbReference type="InterPro" id="IPR008410">
    <property type="entry name" value="BCSC_C"/>
</dbReference>
<dbReference type="RefSeq" id="WP_120006437.1">
    <property type="nucleotide sequence ID" value="NZ_JALBUU010000004.1"/>
</dbReference>
<keyword evidence="7" id="KW-0135">Cellulose biosynthesis</keyword>
<dbReference type="Gene3D" id="1.25.40.10">
    <property type="entry name" value="Tetratricopeptide repeat domain"/>
    <property type="match status" value="3"/>
</dbReference>
<dbReference type="PRINTS" id="PR01441">
    <property type="entry name" value="CELLSNTHASEC"/>
</dbReference>
<keyword evidence="9" id="KW-0998">Cell outer membrane</keyword>
<reference evidence="14 15" key="1">
    <citation type="submission" date="2022-03" db="EMBL/GenBank/DDBJ databases">
        <title>Complete genome analysis of Roseomonas KG 17.1 : a prolific producer of plant growth promoters.</title>
        <authorList>
            <person name="Saadouli I."/>
            <person name="Najjari A."/>
            <person name="Mosbah A."/>
            <person name="Ouzari H.I."/>
        </authorList>
    </citation>
    <scope>NUCLEOTIDE SEQUENCE [LARGE SCALE GENOMIC DNA]</scope>
    <source>
        <strain evidence="14 15">KG17-1</strain>
    </source>
</reference>
<sequence length="1275" mass="134441">MIPLRTRLLASAFSAALLPLLSPAPAVAQGSAVSVLMEQAGYWRAQNRPDRALQTLERVLAVEPNNVDALAAAAQAQAEAGNRTAADGYLARLRQVAPADPRVTTASRSVRGATADPAALAEARRLAQAGQQAQAVERYRQIFGSDTPPDNYAIEYYQTLAGTQQGYNAARDAMERLSEANPGNRRLALAYAQILTYREASRAEGVRRLQNLAGQPDTANNARAALRDALLWEGPDPSAAPAIEQYLRDNPNDSALARRLEEIRNPPAGPTDAVGLARVQGFNALNAGRLGEAAQQFESVLQQQPGDPDAKGGLGLVRLRQGRTADARRLLAEAIAADPQEGRRKWGRALDGANFTSEVTQARNLIQRGQADQAEAILQRAAQRDGGERADAEALLGDLALQRNDPAGAEQRYRSALARRPDLAPALAGLYDALQQQGRFAEAEQLAERRGGRFASTVGARRAESLRAEAARASDPQTALALLRAAQASDPENPWIRLDLARSLARQGQAAEGSLLVNELAAGGKAEAVHAAALFASEQGNTQQAAQLIERIPARLRSADQTRLLRQAQIQAQVAAAAEPASFGRADEARRRLLALAARPDPSGETAAQVVRTLGELGDTAGATEAARVGLAVNRNAPPSGRIVLANALLAGGLEQEAATVASQLSQDSRLSADERRQLAGLRAGAAIRASDRLNDEGNQAAAYDRLAPALAQDPQNPDANLALARLYQGAREPRQAQRVAEAVLGRDPRNLDARVGAADAAIAAGQLFRAEALLAEGRSFAPNDPRLSLLEARLARARGDGRRARRALLLAAEQRRGQLGTSGAGFAPGTTAFPQGAAGPEAAVSGQGGNPFRRVSLAGPGAVGQGLGAPGFGTGTSTTMLPADPMLAEINRELAAVQDEVAPRVTPGFAFRTRSGEAGLDQLTEFGAGAEVSTSMPGVGGRIALRAQAVNIDAGSISQDAATLRRFGSNALSLPGQNTGLTPAQARSLTPSDNSASGVSLAAAYTRDNFSLDIGSSPLGFRKQNLLGGVEVAPALSSNLRVRVTAERRAMTDTMLSWAGMRDPVTGQLWGGVMRNTARGQLEIGAGNTNFYIGGGYSTIEGDGVADNTRIEAGAGLSHALFRDAESELVTGLDLVYQAYDKNLRLFTLGHGGYYSPQSYVGATIPLDYRARSGPLSYRVGGTVGIASWREDRAPFFPTDGSRQSQLEALAAEDPTLTAFYPGQSQTGFTGGLRGDLEYQVTPVLRLGAALRYDKSADWSEARGLVYARYRLDQ</sequence>
<evidence type="ECO:0000256" key="1">
    <source>
        <dbReference type="ARBA" id="ARBA00004339"/>
    </source>
</evidence>
<dbReference type="PANTHER" id="PTHR12558">
    <property type="entry name" value="CELL DIVISION CYCLE 16,23,27"/>
    <property type="match status" value="1"/>
</dbReference>
<keyword evidence="8" id="KW-0472">Membrane</keyword>
<proteinExistence type="inferred from homology"/>
<dbReference type="SMART" id="SM00028">
    <property type="entry name" value="TPR"/>
    <property type="match status" value="4"/>
</dbReference>
<keyword evidence="5" id="KW-0677">Repeat</keyword>
<protein>
    <submittedName>
        <fullName evidence="14">Cellulose synthase subunit BcsC-related outer membrane protein</fullName>
    </submittedName>
</protein>
<feature type="region of interest" description="Disordered" evidence="11">
    <location>
        <begin position="821"/>
        <end position="847"/>
    </location>
</feature>
<dbReference type="Pfam" id="PF14559">
    <property type="entry name" value="TPR_19"/>
    <property type="match status" value="5"/>
</dbReference>
<feature type="repeat" description="TPR" evidence="10">
    <location>
        <begin position="33"/>
        <end position="66"/>
    </location>
</feature>
<evidence type="ECO:0000256" key="8">
    <source>
        <dbReference type="ARBA" id="ARBA00023136"/>
    </source>
</evidence>
<comment type="similarity">
    <text evidence="3">Belongs to the AcsC/BcsC family.</text>
</comment>
<evidence type="ECO:0000256" key="6">
    <source>
        <dbReference type="ARBA" id="ARBA00022803"/>
    </source>
</evidence>
<gene>
    <name evidence="14" type="ORF">MON41_02190</name>
</gene>
<feature type="chain" id="PRO_5047214220" evidence="12">
    <location>
        <begin position="29"/>
        <end position="1275"/>
    </location>
</feature>
<feature type="region of interest" description="Disordered" evidence="11">
    <location>
        <begin position="973"/>
        <end position="994"/>
    </location>
</feature>
<dbReference type="InterPro" id="IPR019734">
    <property type="entry name" value="TPR_rpt"/>
</dbReference>
<evidence type="ECO:0000313" key="15">
    <source>
        <dbReference type="Proteomes" id="UP001201985"/>
    </source>
</evidence>